<evidence type="ECO:0000313" key="7">
    <source>
        <dbReference type="EnsemblMetazoa" id="XP_022647520"/>
    </source>
</evidence>
<dbReference type="GeneID" id="111244558"/>
<evidence type="ECO:0000259" key="6">
    <source>
        <dbReference type="SMART" id="SM00249"/>
    </source>
</evidence>
<keyword evidence="2" id="KW-0863">Zinc-finger</keyword>
<dbReference type="EnsemblMetazoa" id="XM_022791784">
    <property type="protein sequence ID" value="XP_022647519"/>
    <property type="gene ID" value="LOC111244558"/>
</dbReference>
<dbReference type="SUPFAM" id="SSF57903">
    <property type="entry name" value="FYVE/PHD zinc finger"/>
    <property type="match status" value="1"/>
</dbReference>
<evidence type="ECO:0000256" key="5">
    <source>
        <dbReference type="SAM" id="MobiDB-lite"/>
    </source>
</evidence>
<evidence type="ECO:0000256" key="1">
    <source>
        <dbReference type="ARBA" id="ARBA00022723"/>
    </source>
</evidence>
<keyword evidence="3" id="KW-0862">Zinc</keyword>
<feature type="domain" description="Zinc finger PHD-type" evidence="6">
    <location>
        <begin position="244"/>
        <end position="289"/>
    </location>
</feature>
<evidence type="ECO:0000256" key="3">
    <source>
        <dbReference type="ARBA" id="ARBA00022833"/>
    </source>
</evidence>
<dbReference type="PANTHER" id="PTHR46462:SF3">
    <property type="entry name" value="UPSET, ISOFORM A"/>
    <property type="match status" value="1"/>
</dbReference>
<keyword evidence="1" id="KW-0479">Metal-binding</keyword>
<feature type="region of interest" description="Disordered" evidence="5">
    <location>
        <begin position="1"/>
        <end position="60"/>
    </location>
</feature>
<dbReference type="RefSeq" id="XP_022647519.1">
    <property type="nucleotide sequence ID" value="XM_022791784.1"/>
</dbReference>
<dbReference type="KEGG" id="vde:111244558"/>
<keyword evidence="4" id="KW-0156">Chromatin regulator</keyword>
<dbReference type="Proteomes" id="UP000594260">
    <property type="component" value="Unplaced"/>
</dbReference>
<name>A0A7M7J6I7_VARDE</name>
<dbReference type="InParanoid" id="A0A7M7J6I7"/>
<dbReference type="InterPro" id="IPR011011">
    <property type="entry name" value="Znf_FYVE_PHD"/>
</dbReference>
<dbReference type="InterPro" id="IPR019786">
    <property type="entry name" value="Zinc_finger_PHD-type_CS"/>
</dbReference>
<proteinExistence type="predicted"/>
<dbReference type="Gene3D" id="3.30.40.10">
    <property type="entry name" value="Zinc/RING finger domain, C3HC4 (zinc finger)"/>
    <property type="match status" value="1"/>
</dbReference>
<dbReference type="AlphaFoldDB" id="A0A7M7J6I7"/>
<evidence type="ECO:0000313" key="8">
    <source>
        <dbReference type="Proteomes" id="UP000594260"/>
    </source>
</evidence>
<dbReference type="Pfam" id="PF20826">
    <property type="entry name" value="PHD_5"/>
    <property type="match status" value="1"/>
</dbReference>
<dbReference type="OrthoDB" id="161570at2759"/>
<reference evidence="7" key="1">
    <citation type="submission" date="2021-01" db="UniProtKB">
        <authorList>
            <consortium name="EnsemblMetazoa"/>
        </authorList>
    </citation>
    <scope>IDENTIFICATION</scope>
</reference>
<keyword evidence="8" id="KW-1185">Reference proteome</keyword>
<protein>
    <recommendedName>
        <fullName evidence="6">Zinc finger PHD-type domain-containing protein</fullName>
    </recommendedName>
</protein>
<feature type="compositionally biased region" description="Basic residues" evidence="5">
    <location>
        <begin position="18"/>
        <end position="29"/>
    </location>
</feature>
<accession>A0A7M7J6I7</accession>
<evidence type="ECO:0000256" key="2">
    <source>
        <dbReference type="ARBA" id="ARBA00022771"/>
    </source>
</evidence>
<dbReference type="GO" id="GO:0008270">
    <property type="term" value="F:zinc ion binding"/>
    <property type="evidence" value="ECO:0007669"/>
    <property type="project" value="UniProtKB-KW"/>
</dbReference>
<dbReference type="SMART" id="SM00249">
    <property type="entry name" value="PHD"/>
    <property type="match status" value="1"/>
</dbReference>
<dbReference type="InterPro" id="IPR001965">
    <property type="entry name" value="Znf_PHD"/>
</dbReference>
<dbReference type="EnsemblMetazoa" id="XM_022791785">
    <property type="protein sequence ID" value="XP_022647520"/>
    <property type="gene ID" value="LOC111244558"/>
</dbReference>
<organism evidence="7 8">
    <name type="scientific">Varroa destructor</name>
    <name type="common">Honeybee mite</name>
    <dbReference type="NCBI Taxonomy" id="109461"/>
    <lineage>
        <taxon>Eukaryota</taxon>
        <taxon>Metazoa</taxon>
        <taxon>Ecdysozoa</taxon>
        <taxon>Arthropoda</taxon>
        <taxon>Chelicerata</taxon>
        <taxon>Arachnida</taxon>
        <taxon>Acari</taxon>
        <taxon>Parasitiformes</taxon>
        <taxon>Mesostigmata</taxon>
        <taxon>Gamasina</taxon>
        <taxon>Dermanyssoidea</taxon>
        <taxon>Varroidae</taxon>
        <taxon>Varroa</taxon>
    </lineage>
</organism>
<evidence type="ECO:0000256" key="4">
    <source>
        <dbReference type="ARBA" id="ARBA00022853"/>
    </source>
</evidence>
<dbReference type="PROSITE" id="PS01359">
    <property type="entry name" value="ZF_PHD_1"/>
    <property type="match status" value="1"/>
</dbReference>
<dbReference type="RefSeq" id="XP_022647520.1">
    <property type="nucleotide sequence ID" value="XM_022791785.1"/>
</dbReference>
<dbReference type="InterPro" id="IPR013083">
    <property type="entry name" value="Znf_RING/FYVE/PHD"/>
</dbReference>
<dbReference type="PANTHER" id="PTHR46462">
    <property type="entry name" value="UPSET, ISOFORM A"/>
    <property type="match status" value="1"/>
</dbReference>
<sequence>MARRGELHTVRVTGEQSKRHRGRPRKKSLRGSCTLDKAAPPSANVGKRHSRDAPDPSVSETVRKLRLALVKPPNVSTMNDTLVSAHEDLEAHVKMDSSEPTCELHRTRGRTLRTRLLVSVLSMSRVAKRDKWARNIGNKASTKDPKPTLSDVTWLSSKPYISSKARRISNEKEETIRNKRKISTGQENGLCTEVEQHRKESKQLRSVVAKQKKSKKVDLKVDTQMAQQKVQPNDSNAVELDIVHCVCGTTSRDGMIMQCDSCSAWQHGKCFGVTDPTTLPSRYLCQACVNGRRVWASHSYKQAAFRTLSDGWLPPFTPVDTIGSSKHFANLARISNVLFRLRDMLHAIDLRVQKILEMGSPADETYGRLAAEAVDAARVQWAMDACETVLRKSERETEIRHPPIIIGKDDTGIQLKAADIVKDLGIVQQLILYSTIKCDSPAERGWEKERNNFLSQ</sequence>
<dbReference type="GO" id="GO:0006325">
    <property type="term" value="P:chromatin organization"/>
    <property type="evidence" value="ECO:0007669"/>
    <property type="project" value="UniProtKB-KW"/>
</dbReference>